<comment type="subcellular location">
    <subcellularLocation>
        <location evidence="1">Nucleus</location>
    </subcellularLocation>
</comment>
<evidence type="ECO:0000256" key="6">
    <source>
        <dbReference type="ARBA" id="ARBA00023187"/>
    </source>
</evidence>
<dbReference type="SUPFAM" id="SSF48452">
    <property type="entry name" value="TPR-like"/>
    <property type="match status" value="2"/>
</dbReference>
<accession>A0AAD5LVY9</accession>
<sequence>MRSALERKSRICMKRAIANIPPHEEKRYWRRYIYLWINYALYEELTSATILNGRDRYTRRVLDVIPHKKFTFAKIWIMFAHFEIRQMDLSAARKILGVSIGKCPKEKLFRAYIDLELQLREFDRCRKLYEKFLEHSPENSNTWIKFAELETLLGDVERARAIFDIAIQQPALDMPEILWKAYIDFEINAEEYEKARDLYEALLQRTNHIKVWISLAEFEMFVGNVDGARSVYDRANRALENAEKEERLMLLEAWLEAEKKIGDISAIHKVENMMPRRVKKRRQIQTDDGVDAGWEEYYDYIFPQDQAAKGSFKLLEAAARWKKQRELMAKEAQAVADDRDVERVVADESDEESRGRVRQGDSDTDIGSSSSSDESDSESSSSSSDSRGST</sequence>
<keyword evidence="9" id="KW-0175">Coiled coil</keyword>
<dbReference type="Gene3D" id="1.25.40.10">
    <property type="entry name" value="Tetratricopeptide repeat domain"/>
    <property type="match status" value="2"/>
</dbReference>
<keyword evidence="4" id="KW-0747">Spliceosome</keyword>
<comment type="similarity">
    <text evidence="2">Belongs to the crooked-neck family.</text>
</comment>
<dbReference type="PANTHER" id="PTHR11246:SF3">
    <property type="entry name" value="CROOKED NECK-LIKE PROTEIN 1"/>
    <property type="match status" value="1"/>
</dbReference>
<dbReference type="GO" id="GO:0071014">
    <property type="term" value="C:post-mRNA release spliceosomal complex"/>
    <property type="evidence" value="ECO:0007669"/>
    <property type="project" value="TreeGrafter"/>
</dbReference>
<dbReference type="SMART" id="SM00386">
    <property type="entry name" value="HAT"/>
    <property type="match status" value="6"/>
</dbReference>
<dbReference type="Proteomes" id="UP001196413">
    <property type="component" value="Unassembled WGS sequence"/>
</dbReference>
<dbReference type="InterPro" id="IPR045075">
    <property type="entry name" value="Syf1-like"/>
</dbReference>
<name>A0AAD5LVY9_PARTN</name>
<evidence type="ECO:0000256" key="10">
    <source>
        <dbReference type="SAM" id="MobiDB-lite"/>
    </source>
</evidence>
<organism evidence="11 12">
    <name type="scientific">Parelaphostrongylus tenuis</name>
    <name type="common">Meningeal worm</name>
    <dbReference type="NCBI Taxonomy" id="148309"/>
    <lineage>
        <taxon>Eukaryota</taxon>
        <taxon>Metazoa</taxon>
        <taxon>Ecdysozoa</taxon>
        <taxon>Nematoda</taxon>
        <taxon>Chromadorea</taxon>
        <taxon>Rhabditida</taxon>
        <taxon>Rhabditina</taxon>
        <taxon>Rhabditomorpha</taxon>
        <taxon>Strongyloidea</taxon>
        <taxon>Metastrongylidae</taxon>
        <taxon>Parelaphostrongylus</taxon>
    </lineage>
</organism>
<dbReference type="AlphaFoldDB" id="A0AAD5LVY9"/>
<keyword evidence="12" id="KW-1185">Reference proteome</keyword>
<proteinExistence type="inferred from homology"/>
<feature type="coiled-coil region" evidence="9">
    <location>
        <begin position="225"/>
        <end position="252"/>
    </location>
</feature>
<evidence type="ECO:0000256" key="9">
    <source>
        <dbReference type="SAM" id="Coils"/>
    </source>
</evidence>
<keyword evidence="3" id="KW-0507">mRNA processing</keyword>
<feature type="compositionally biased region" description="Basic and acidic residues" evidence="10">
    <location>
        <begin position="336"/>
        <end position="361"/>
    </location>
</feature>
<keyword evidence="6" id="KW-0508">mRNA splicing</keyword>
<evidence type="ECO:0000256" key="1">
    <source>
        <dbReference type="ARBA" id="ARBA00004123"/>
    </source>
</evidence>
<evidence type="ECO:0000256" key="5">
    <source>
        <dbReference type="ARBA" id="ARBA00022737"/>
    </source>
</evidence>
<protein>
    <submittedName>
        <fullName evidence="11">Crooked neck-like protein 1</fullName>
    </submittedName>
</protein>
<dbReference type="InterPro" id="IPR011990">
    <property type="entry name" value="TPR-like_helical_dom_sf"/>
</dbReference>
<evidence type="ECO:0000256" key="3">
    <source>
        <dbReference type="ARBA" id="ARBA00022664"/>
    </source>
</evidence>
<dbReference type="GO" id="GO:0000245">
    <property type="term" value="P:spliceosomal complex assembly"/>
    <property type="evidence" value="ECO:0007669"/>
    <property type="project" value="TreeGrafter"/>
</dbReference>
<evidence type="ECO:0000256" key="8">
    <source>
        <dbReference type="ARBA" id="ARBA00037040"/>
    </source>
</evidence>
<dbReference type="InterPro" id="IPR003107">
    <property type="entry name" value="HAT"/>
</dbReference>
<dbReference type="GO" id="GO:0071011">
    <property type="term" value="C:precatalytic spliceosome"/>
    <property type="evidence" value="ECO:0007669"/>
    <property type="project" value="TreeGrafter"/>
</dbReference>
<dbReference type="GO" id="GO:0071007">
    <property type="term" value="C:U2-type catalytic step 2 spliceosome"/>
    <property type="evidence" value="ECO:0007669"/>
    <property type="project" value="TreeGrafter"/>
</dbReference>
<evidence type="ECO:0000313" key="11">
    <source>
        <dbReference type="EMBL" id="KAJ1346073.1"/>
    </source>
</evidence>
<evidence type="ECO:0000256" key="4">
    <source>
        <dbReference type="ARBA" id="ARBA00022728"/>
    </source>
</evidence>
<evidence type="ECO:0000256" key="7">
    <source>
        <dbReference type="ARBA" id="ARBA00023242"/>
    </source>
</evidence>
<evidence type="ECO:0000256" key="2">
    <source>
        <dbReference type="ARBA" id="ARBA00008644"/>
    </source>
</evidence>
<gene>
    <name evidence="11" type="primary">CRNKL1</name>
    <name evidence="11" type="ORF">KIN20_000761</name>
</gene>
<keyword evidence="5" id="KW-0677">Repeat</keyword>
<dbReference type="Pfam" id="PF23240">
    <property type="entry name" value="HAT_PRP39_N"/>
    <property type="match status" value="1"/>
</dbReference>
<reference evidence="11" key="1">
    <citation type="submission" date="2021-06" db="EMBL/GenBank/DDBJ databases">
        <title>Parelaphostrongylus tenuis whole genome reference sequence.</title>
        <authorList>
            <person name="Garwood T.J."/>
            <person name="Larsen P.A."/>
            <person name="Fountain-Jones N.M."/>
            <person name="Garbe J.R."/>
            <person name="Macchietto M.G."/>
            <person name="Kania S.A."/>
            <person name="Gerhold R.W."/>
            <person name="Richards J.E."/>
            <person name="Wolf T.M."/>
        </authorList>
    </citation>
    <scope>NUCLEOTIDE SEQUENCE</scope>
    <source>
        <strain evidence="11">MNPRO001-30</strain>
        <tissue evidence="11">Meninges</tissue>
    </source>
</reference>
<keyword evidence="7" id="KW-0539">Nucleus</keyword>
<comment type="caution">
    <text evidence="11">The sequence shown here is derived from an EMBL/GenBank/DDBJ whole genome shotgun (WGS) entry which is preliminary data.</text>
</comment>
<dbReference type="GO" id="GO:0000974">
    <property type="term" value="C:Prp19 complex"/>
    <property type="evidence" value="ECO:0007669"/>
    <property type="project" value="TreeGrafter"/>
</dbReference>
<dbReference type="EMBL" id="JAHQIW010000108">
    <property type="protein sequence ID" value="KAJ1346073.1"/>
    <property type="molecule type" value="Genomic_DNA"/>
</dbReference>
<dbReference type="FunFam" id="1.25.40.10:FF:000306">
    <property type="entry name" value="Cell cycle control protein cwf4"/>
    <property type="match status" value="1"/>
</dbReference>
<dbReference type="PANTHER" id="PTHR11246">
    <property type="entry name" value="PRE-MRNA SPLICING FACTOR"/>
    <property type="match status" value="1"/>
</dbReference>
<feature type="region of interest" description="Disordered" evidence="10">
    <location>
        <begin position="335"/>
        <end position="390"/>
    </location>
</feature>
<evidence type="ECO:0000313" key="12">
    <source>
        <dbReference type="Proteomes" id="UP001196413"/>
    </source>
</evidence>
<feature type="compositionally biased region" description="Low complexity" evidence="10">
    <location>
        <begin position="365"/>
        <end position="390"/>
    </location>
</feature>
<comment type="function">
    <text evidence="8">Involved in pre-mRNA splicing and cell cycle progression. Required for the spliceosome assembly and initiation of the DNA replication.</text>
</comment>